<reference evidence="5 6" key="2">
    <citation type="submission" date="2020-11" db="EMBL/GenBank/DDBJ databases">
        <title>Complete genome sequence of Pectobacterium brasiliense strain F126.</title>
        <authorList>
            <person name="Miroshnikov K."/>
            <person name="Vo T.N.H."/>
            <person name="Khodykina M.V."/>
            <person name="Kabanova A.P."/>
            <person name="Shneider M."/>
            <person name="Korzhenkov A."/>
            <person name="Toschakov S.V."/>
            <person name="Miroshnikov K.A."/>
            <person name="Ignatov A.N."/>
            <person name="Mikhailova Y.V."/>
            <person name="Shelenkov A."/>
            <person name="Yanushevich Y.G."/>
            <person name="Evseev P.V."/>
        </authorList>
    </citation>
    <scope>NUCLEOTIDE SEQUENCE [LARGE SCALE GENOMIC DNA]</scope>
    <source>
        <strain evidence="5 6">F126</strain>
    </source>
</reference>
<dbReference type="KEGG" id="pbra:B5S52_11140"/>
<dbReference type="AlphaFoldDB" id="A0A086E7E9"/>
<evidence type="ECO:0000313" key="8">
    <source>
        <dbReference type="Proteomes" id="UP000768524"/>
    </source>
</evidence>
<evidence type="ECO:0000313" key="7">
    <source>
        <dbReference type="Proteomes" id="UP000762586"/>
    </source>
</evidence>
<evidence type="ECO:0000313" key="6">
    <source>
        <dbReference type="Proteomes" id="UP000269351"/>
    </source>
</evidence>
<proteinExistence type="predicted"/>
<keyword evidence="1" id="KW-0812">Transmembrane</keyword>
<keyword evidence="1" id="KW-0472">Membrane</keyword>
<dbReference type="InterPro" id="IPR019698">
    <property type="entry name" value="DUF2583"/>
</dbReference>
<keyword evidence="1" id="KW-1133">Transmembrane helix</keyword>
<feature type="transmembrane region" description="Helical" evidence="1">
    <location>
        <begin position="41"/>
        <end position="59"/>
    </location>
</feature>
<name>A0A086E7E9_9GAMM</name>
<organism evidence="2 8">
    <name type="scientific">Pectobacterium brasiliense</name>
    <dbReference type="NCBI Taxonomy" id="180957"/>
    <lineage>
        <taxon>Bacteria</taxon>
        <taxon>Pseudomonadati</taxon>
        <taxon>Pseudomonadota</taxon>
        <taxon>Gammaproteobacteria</taxon>
        <taxon>Enterobacterales</taxon>
        <taxon>Pectobacteriaceae</taxon>
        <taxon>Pectobacterium</taxon>
    </lineage>
</organism>
<evidence type="ECO:0000313" key="3">
    <source>
        <dbReference type="EMBL" id="MBN3104998.1"/>
    </source>
</evidence>
<evidence type="ECO:0000313" key="4">
    <source>
        <dbReference type="EMBL" id="MDY4379906.1"/>
    </source>
</evidence>
<dbReference type="Pfam" id="PF10762">
    <property type="entry name" value="DUF2583"/>
    <property type="match status" value="1"/>
</dbReference>
<dbReference type="Proteomes" id="UP000762586">
    <property type="component" value="Unassembled WGS sequence"/>
</dbReference>
<reference evidence="2 7" key="1">
    <citation type="submission" date="2020-07" db="EMBL/GenBank/DDBJ databases">
        <title>A pangenomic view of the genus Pectobacterium provides insights into genome organization, phylogeny, and virulence.</title>
        <authorList>
            <person name="Jonkheer E."/>
            <person name="Brankovics B."/>
            <person name="Houwers I."/>
            <person name="Van Der Wolf J."/>
            <person name="Bonants P."/>
            <person name="Vreeburg R."/>
            <person name="Bollema R."/>
            <person name="De Haan J."/>
            <person name="Berke L."/>
            <person name="De Ridder D."/>
            <person name="Smit S."/>
            <person name="Van Der Lee T.A.J."/>
        </authorList>
    </citation>
    <scope>NUCLEOTIDE SEQUENCE</scope>
    <source>
        <strain evidence="3 7">NAK:384</strain>
        <strain evidence="2">NAK:433</strain>
    </source>
</reference>
<dbReference type="EMBL" id="JACGEP010000021">
    <property type="protein sequence ID" value="MBN3051719.1"/>
    <property type="molecule type" value="Genomic_DNA"/>
</dbReference>
<dbReference type="RefSeq" id="WP_014915433.1">
    <property type="nucleotide sequence ID" value="NZ_BSWF01000007.1"/>
</dbReference>
<evidence type="ECO:0000313" key="5">
    <source>
        <dbReference type="EMBL" id="QPK26065.1"/>
    </source>
</evidence>
<dbReference type="Proteomes" id="UP001269968">
    <property type="component" value="Unassembled WGS sequence"/>
</dbReference>
<dbReference type="EMBL" id="CP065031">
    <property type="protein sequence ID" value="QPK26065.1"/>
    <property type="molecule type" value="Genomic_DNA"/>
</dbReference>
<dbReference type="Proteomes" id="UP000768524">
    <property type="component" value="Unassembled WGS sequence"/>
</dbReference>
<dbReference type="Proteomes" id="UP000269351">
    <property type="component" value="Chromosome"/>
</dbReference>
<dbReference type="EMBL" id="JACGET010000003">
    <property type="protein sequence ID" value="MBN3104998.1"/>
    <property type="molecule type" value="Genomic_DNA"/>
</dbReference>
<feature type="transmembrane region" description="Helical" evidence="1">
    <location>
        <begin position="12"/>
        <end position="29"/>
    </location>
</feature>
<accession>A0A086E7E9</accession>
<dbReference type="EMBL" id="JAXHOZ010000078">
    <property type="protein sequence ID" value="MDY4379906.1"/>
    <property type="molecule type" value="Genomic_DNA"/>
</dbReference>
<sequence length="89" mass="10295">MKRKNVTVLGNVLMGIGMIMMIGGIGFSIASQFPKLNVPEYMTYIDLVSIFSGAIFWLAGARISGREEVADRYWWVKHFDKRCRRQRHQ</sequence>
<gene>
    <name evidence="2" type="primary">ychH</name>
    <name evidence="5" type="ORF">F126LOC_009960</name>
    <name evidence="2" type="ORF">H4F45_09570</name>
    <name evidence="3" type="ORF">H4F48_02760</name>
    <name evidence="4" type="ORF">SOV92_19140</name>
</gene>
<evidence type="ECO:0000256" key="1">
    <source>
        <dbReference type="SAM" id="Phobius"/>
    </source>
</evidence>
<reference evidence="4" key="3">
    <citation type="submission" date="2023-11" db="EMBL/GenBank/DDBJ databases">
        <title>Comparative genomics revealed phylogeny of phytopathogenic Pectobacterium aroidearum based on whole-genome sequencing and function of putative horizontal acquire islands in P. aroidearum PccS1.</title>
        <authorList>
            <person name="Fan J."/>
            <person name="Yang L."/>
        </authorList>
    </citation>
    <scope>NUCLEOTIDE SEQUENCE</scope>
    <source>
        <strain evidence="4">NJAU140</strain>
    </source>
</reference>
<dbReference type="NCBIfam" id="NF007968">
    <property type="entry name" value="PRK10692.1"/>
    <property type="match status" value="1"/>
</dbReference>
<protein>
    <submittedName>
        <fullName evidence="2">Stress-induced protein YchH</fullName>
    </submittedName>
</protein>
<keyword evidence="7" id="KW-1185">Reference proteome</keyword>
<evidence type="ECO:0000313" key="2">
    <source>
        <dbReference type="EMBL" id="MBN3051719.1"/>
    </source>
</evidence>